<reference evidence="1" key="1">
    <citation type="journal article" date="2012" name="PLoS ONE">
        <title>Gene sets for utilization of primary and secondary nutrition supplies in the distal gut of endangered iberian lynx.</title>
        <authorList>
            <person name="Alcaide M."/>
            <person name="Messina E."/>
            <person name="Richter M."/>
            <person name="Bargiela R."/>
            <person name="Peplies J."/>
            <person name="Huws S.A."/>
            <person name="Newbold C.J."/>
            <person name="Golyshin P.N."/>
            <person name="Simon M.A."/>
            <person name="Lopez G."/>
            <person name="Yakimov M.M."/>
            <person name="Ferrer M."/>
        </authorList>
    </citation>
    <scope>NUCLEOTIDE SEQUENCE</scope>
</reference>
<gene>
    <name evidence="1" type="ORF">EVA_08486</name>
</gene>
<dbReference type="PROSITE" id="PS51257">
    <property type="entry name" value="PROKAR_LIPOPROTEIN"/>
    <property type="match status" value="1"/>
</dbReference>
<organism evidence="1">
    <name type="scientific">gut metagenome</name>
    <dbReference type="NCBI Taxonomy" id="749906"/>
    <lineage>
        <taxon>unclassified sequences</taxon>
        <taxon>metagenomes</taxon>
        <taxon>organismal metagenomes</taxon>
    </lineage>
</organism>
<accession>J9CT56</accession>
<evidence type="ECO:0008006" key="2">
    <source>
        <dbReference type="Google" id="ProtNLM"/>
    </source>
</evidence>
<sequence length="124" mass="14019">MKRILTYLFPWIGVLMLLACNPEDRSSEQPFRPTLRTIGYEIDGDSCLLKGEVLSSPNSSLMECGFRYGNDTLRVTTQSIAPTLHFSAYTRSLQPGTYFFVAYADNKVGRSFAPDTLYFTIPEE</sequence>
<comment type="caution">
    <text evidence="1">The sequence shown here is derived from an EMBL/GenBank/DDBJ whole genome shotgun (WGS) entry which is preliminary data.</text>
</comment>
<name>J9CT56_9ZZZZ</name>
<dbReference type="EMBL" id="AMCI01002178">
    <property type="protein sequence ID" value="EJX03401.1"/>
    <property type="molecule type" value="Genomic_DNA"/>
</dbReference>
<evidence type="ECO:0000313" key="1">
    <source>
        <dbReference type="EMBL" id="EJX03401.1"/>
    </source>
</evidence>
<dbReference type="AlphaFoldDB" id="J9CT56"/>
<protein>
    <recommendedName>
        <fullName evidence="2">Lipoprotein</fullName>
    </recommendedName>
</protein>
<proteinExistence type="predicted"/>